<sequence length="492" mass="55653">MVYYGALSRGCQQCRQRKVKCDQRKPACLRCEKAKIKCPGFRNLGDVMFRDESRRIIAKAKFEYGQSKPPDATTNLPVCVPYPGTMSRTITHPIREQAVSFFFAKYVWDGPPFTPGYGGWLADTYRRNTPNCAMRATIEAAGMAGLSNVYHAPHVAAQSRAQYGRALAALKQTLNDPVTSIADTTLNTVLLMGLFEFVTFDSWDRKRAWAAHIDGANALVQLRGQAQFRSERGNQLFSQVCSQILYACMQHDLAAPEAIVQIADELKAASEQAKEYQDRPRYMRNICFRFLHLRSAIRSREMTDPESIFQAAAQLDRDLEVWRKKQLEPAFSYITIPTAAATVDSDCTDTPSNMVFLGRRHIYVNPWTAQTWSNWRTMRIVTNQIIIYHHGDKQQQDKTDNAVTAATRLVRHLCDEICVSVSSFENGPRTVCLIWPLSVVAREPLNPLSRRRWAVAQLRRINSSLGFRQAGLFADTIEPDLDKAEKEGLGIS</sequence>
<organism evidence="3 4">
    <name type="scientific">Lasiosphaeria ovina</name>
    <dbReference type="NCBI Taxonomy" id="92902"/>
    <lineage>
        <taxon>Eukaryota</taxon>
        <taxon>Fungi</taxon>
        <taxon>Dikarya</taxon>
        <taxon>Ascomycota</taxon>
        <taxon>Pezizomycotina</taxon>
        <taxon>Sordariomycetes</taxon>
        <taxon>Sordariomycetidae</taxon>
        <taxon>Sordariales</taxon>
        <taxon>Lasiosphaeriaceae</taxon>
        <taxon>Lasiosphaeria</taxon>
    </lineage>
</organism>
<dbReference type="SUPFAM" id="SSF57701">
    <property type="entry name" value="Zn2/Cys6 DNA-binding domain"/>
    <property type="match status" value="1"/>
</dbReference>
<dbReference type="PANTHER" id="PTHR38791">
    <property type="entry name" value="ZN(II)2CYS6 TRANSCRIPTION FACTOR (EUROFUNG)-RELATED-RELATED"/>
    <property type="match status" value="1"/>
</dbReference>
<reference evidence="3" key="2">
    <citation type="submission" date="2023-06" db="EMBL/GenBank/DDBJ databases">
        <authorList>
            <consortium name="Lawrence Berkeley National Laboratory"/>
            <person name="Haridas S."/>
            <person name="Hensen N."/>
            <person name="Bonometti L."/>
            <person name="Westerberg I."/>
            <person name="Brannstrom I.O."/>
            <person name="Guillou S."/>
            <person name="Cros-Aarteil S."/>
            <person name="Calhoun S."/>
            <person name="Kuo A."/>
            <person name="Mondo S."/>
            <person name="Pangilinan J."/>
            <person name="Riley R."/>
            <person name="Labutti K."/>
            <person name="Andreopoulos B."/>
            <person name="Lipzen A."/>
            <person name="Chen C."/>
            <person name="Yanf M."/>
            <person name="Daum C."/>
            <person name="Ng V."/>
            <person name="Clum A."/>
            <person name="Steindorff A."/>
            <person name="Ohm R."/>
            <person name="Martin F."/>
            <person name="Silar P."/>
            <person name="Natvig D."/>
            <person name="Lalanne C."/>
            <person name="Gautier V."/>
            <person name="Ament-Velasquez S.L."/>
            <person name="Kruys A."/>
            <person name="Hutchinson M.I."/>
            <person name="Powell A.J."/>
            <person name="Barry K."/>
            <person name="Miller A.N."/>
            <person name="Grigoriev I.V."/>
            <person name="Debuchy R."/>
            <person name="Gladieux P."/>
            <person name="Thoren M.H."/>
            <person name="Johannesson H."/>
        </authorList>
    </citation>
    <scope>NUCLEOTIDE SEQUENCE</scope>
    <source>
        <strain evidence="3">CBS 958.72</strain>
    </source>
</reference>
<keyword evidence="1" id="KW-0539">Nucleus</keyword>
<dbReference type="InterPro" id="IPR021858">
    <property type="entry name" value="Fun_TF"/>
</dbReference>
<evidence type="ECO:0000259" key="2">
    <source>
        <dbReference type="PROSITE" id="PS50048"/>
    </source>
</evidence>
<name>A0AAE0NNA4_9PEZI</name>
<dbReference type="InterPro" id="IPR036864">
    <property type="entry name" value="Zn2-C6_fun-type_DNA-bd_sf"/>
</dbReference>
<dbReference type="PROSITE" id="PS00463">
    <property type="entry name" value="ZN2_CY6_FUNGAL_1"/>
    <property type="match status" value="1"/>
</dbReference>
<dbReference type="GO" id="GO:0000981">
    <property type="term" value="F:DNA-binding transcription factor activity, RNA polymerase II-specific"/>
    <property type="evidence" value="ECO:0007669"/>
    <property type="project" value="InterPro"/>
</dbReference>
<protein>
    <recommendedName>
        <fullName evidence="2">Zn(2)-C6 fungal-type domain-containing protein</fullName>
    </recommendedName>
</protein>
<dbReference type="EMBL" id="JAULSN010000001">
    <property type="protein sequence ID" value="KAK3384620.1"/>
    <property type="molecule type" value="Genomic_DNA"/>
</dbReference>
<accession>A0AAE0NNA4</accession>
<reference evidence="3" key="1">
    <citation type="journal article" date="2023" name="Mol. Phylogenet. Evol.">
        <title>Genome-scale phylogeny and comparative genomics of the fungal order Sordariales.</title>
        <authorList>
            <person name="Hensen N."/>
            <person name="Bonometti L."/>
            <person name="Westerberg I."/>
            <person name="Brannstrom I.O."/>
            <person name="Guillou S."/>
            <person name="Cros-Aarteil S."/>
            <person name="Calhoun S."/>
            <person name="Haridas S."/>
            <person name="Kuo A."/>
            <person name="Mondo S."/>
            <person name="Pangilinan J."/>
            <person name="Riley R."/>
            <person name="LaButti K."/>
            <person name="Andreopoulos B."/>
            <person name="Lipzen A."/>
            <person name="Chen C."/>
            <person name="Yan M."/>
            <person name="Daum C."/>
            <person name="Ng V."/>
            <person name="Clum A."/>
            <person name="Steindorff A."/>
            <person name="Ohm R.A."/>
            <person name="Martin F."/>
            <person name="Silar P."/>
            <person name="Natvig D.O."/>
            <person name="Lalanne C."/>
            <person name="Gautier V."/>
            <person name="Ament-Velasquez S.L."/>
            <person name="Kruys A."/>
            <person name="Hutchinson M.I."/>
            <person name="Powell A.J."/>
            <person name="Barry K."/>
            <person name="Miller A.N."/>
            <person name="Grigoriev I.V."/>
            <person name="Debuchy R."/>
            <person name="Gladieux P."/>
            <person name="Hiltunen Thoren M."/>
            <person name="Johannesson H."/>
        </authorList>
    </citation>
    <scope>NUCLEOTIDE SEQUENCE</scope>
    <source>
        <strain evidence="3">CBS 958.72</strain>
    </source>
</reference>
<evidence type="ECO:0000256" key="1">
    <source>
        <dbReference type="ARBA" id="ARBA00023242"/>
    </source>
</evidence>
<gene>
    <name evidence="3" type="ORF">B0T24DRAFT_93499</name>
</gene>
<dbReference type="Gene3D" id="4.10.240.10">
    <property type="entry name" value="Zn(2)-C6 fungal-type DNA-binding domain"/>
    <property type="match status" value="1"/>
</dbReference>
<feature type="domain" description="Zn(2)-C6 fungal-type" evidence="2">
    <location>
        <begin position="10"/>
        <end position="38"/>
    </location>
</feature>
<dbReference type="Pfam" id="PF00172">
    <property type="entry name" value="Zn_clus"/>
    <property type="match status" value="1"/>
</dbReference>
<dbReference type="GO" id="GO:0008270">
    <property type="term" value="F:zinc ion binding"/>
    <property type="evidence" value="ECO:0007669"/>
    <property type="project" value="InterPro"/>
</dbReference>
<dbReference type="Pfam" id="PF11951">
    <property type="entry name" value="Fungal_trans_2"/>
    <property type="match status" value="1"/>
</dbReference>
<dbReference type="CDD" id="cd00067">
    <property type="entry name" value="GAL4"/>
    <property type="match status" value="1"/>
</dbReference>
<dbReference type="InterPro" id="IPR001138">
    <property type="entry name" value="Zn2Cys6_DnaBD"/>
</dbReference>
<evidence type="ECO:0000313" key="3">
    <source>
        <dbReference type="EMBL" id="KAK3384620.1"/>
    </source>
</evidence>
<dbReference type="AlphaFoldDB" id="A0AAE0NNA4"/>
<evidence type="ECO:0000313" key="4">
    <source>
        <dbReference type="Proteomes" id="UP001287356"/>
    </source>
</evidence>
<comment type="caution">
    <text evidence="3">The sequence shown here is derived from an EMBL/GenBank/DDBJ whole genome shotgun (WGS) entry which is preliminary data.</text>
</comment>
<proteinExistence type="predicted"/>
<dbReference type="PROSITE" id="PS50048">
    <property type="entry name" value="ZN2_CY6_FUNGAL_2"/>
    <property type="match status" value="1"/>
</dbReference>
<keyword evidence="4" id="KW-1185">Reference proteome</keyword>
<dbReference type="SMART" id="SM00066">
    <property type="entry name" value="GAL4"/>
    <property type="match status" value="1"/>
</dbReference>
<dbReference type="Proteomes" id="UP001287356">
    <property type="component" value="Unassembled WGS sequence"/>
</dbReference>
<dbReference type="InterPro" id="IPR053175">
    <property type="entry name" value="DHMBA_Reg_Transcription_Factor"/>
</dbReference>